<keyword evidence="1" id="KW-1133">Transmembrane helix</keyword>
<gene>
    <name evidence="2" type="ordered locus">AALP_Aa6g340600</name>
</gene>
<dbReference type="Gramene" id="KFK33179">
    <property type="protein sequence ID" value="KFK33179"/>
    <property type="gene ID" value="AALP_AA6G340600"/>
</dbReference>
<name>A0A087GTH7_ARAAL</name>
<dbReference type="Proteomes" id="UP000029120">
    <property type="component" value="Chromosome 6"/>
</dbReference>
<reference evidence="3" key="1">
    <citation type="journal article" date="2015" name="Nat. Plants">
        <title>Genome expansion of Arabis alpina linked with retrotransposition and reduced symmetric DNA methylation.</title>
        <authorList>
            <person name="Willing E.M."/>
            <person name="Rawat V."/>
            <person name="Mandakova T."/>
            <person name="Maumus F."/>
            <person name="James G.V."/>
            <person name="Nordstroem K.J."/>
            <person name="Becker C."/>
            <person name="Warthmann N."/>
            <person name="Chica C."/>
            <person name="Szarzynska B."/>
            <person name="Zytnicki M."/>
            <person name="Albani M.C."/>
            <person name="Kiefer C."/>
            <person name="Bergonzi S."/>
            <person name="Castaings L."/>
            <person name="Mateos J.L."/>
            <person name="Berns M.C."/>
            <person name="Bujdoso N."/>
            <person name="Piofczyk T."/>
            <person name="de Lorenzo L."/>
            <person name="Barrero-Sicilia C."/>
            <person name="Mateos I."/>
            <person name="Piednoel M."/>
            <person name="Hagmann J."/>
            <person name="Chen-Min-Tao R."/>
            <person name="Iglesias-Fernandez R."/>
            <person name="Schuster S.C."/>
            <person name="Alonso-Blanco C."/>
            <person name="Roudier F."/>
            <person name="Carbonero P."/>
            <person name="Paz-Ares J."/>
            <person name="Davis S.J."/>
            <person name="Pecinka A."/>
            <person name="Quesneville H."/>
            <person name="Colot V."/>
            <person name="Lysak M.A."/>
            <person name="Weigel D."/>
            <person name="Coupland G."/>
            <person name="Schneeberger K."/>
        </authorList>
    </citation>
    <scope>NUCLEOTIDE SEQUENCE [LARGE SCALE GENOMIC DNA]</scope>
    <source>
        <strain evidence="3">cv. Pajares</strain>
    </source>
</reference>
<keyword evidence="3" id="KW-1185">Reference proteome</keyword>
<dbReference type="AlphaFoldDB" id="A0A087GTH7"/>
<evidence type="ECO:0000256" key="1">
    <source>
        <dbReference type="SAM" id="Phobius"/>
    </source>
</evidence>
<accession>A0A087GTH7</accession>
<organism evidence="2 3">
    <name type="scientific">Arabis alpina</name>
    <name type="common">Alpine rock-cress</name>
    <dbReference type="NCBI Taxonomy" id="50452"/>
    <lineage>
        <taxon>Eukaryota</taxon>
        <taxon>Viridiplantae</taxon>
        <taxon>Streptophyta</taxon>
        <taxon>Embryophyta</taxon>
        <taxon>Tracheophyta</taxon>
        <taxon>Spermatophyta</taxon>
        <taxon>Magnoliopsida</taxon>
        <taxon>eudicotyledons</taxon>
        <taxon>Gunneridae</taxon>
        <taxon>Pentapetalae</taxon>
        <taxon>rosids</taxon>
        <taxon>malvids</taxon>
        <taxon>Brassicales</taxon>
        <taxon>Brassicaceae</taxon>
        <taxon>Arabideae</taxon>
        <taxon>Arabis</taxon>
    </lineage>
</organism>
<evidence type="ECO:0000313" key="3">
    <source>
        <dbReference type="Proteomes" id="UP000029120"/>
    </source>
</evidence>
<feature type="transmembrane region" description="Helical" evidence="1">
    <location>
        <begin position="28"/>
        <end position="45"/>
    </location>
</feature>
<protein>
    <submittedName>
        <fullName evidence="2">Uncharacterized protein</fullName>
    </submittedName>
</protein>
<evidence type="ECO:0000313" key="2">
    <source>
        <dbReference type="EMBL" id="KFK33179.1"/>
    </source>
</evidence>
<keyword evidence="1" id="KW-0472">Membrane</keyword>
<proteinExistence type="predicted"/>
<keyword evidence="1" id="KW-0812">Transmembrane</keyword>
<sequence>MHPVKSPINRTLFHCYCSQIRFELSRSGFFTVLLTVYVSAFVLCLI</sequence>
<dbReference type="EMBL" id="CM002874">
    <property type="protein sequence ID" value="KFK33179.1"/>
    <property type="molecule type" value="Genomic_DNA"/>
</dbReference>